<accession>A0AAP6XLX7</accession>
<reference evidence="1 2" key="1">
    <citation type="submission" date="2020-03" db="EMBL/GenBank/DDBJ databases">
        <title>Draft genome sequences of bacterial isolates from the female urobiome.</title>
        <authorList>
            <person name="Miller-Ensminger T."/>
            <person name="Wolfe A.J."/>
            <person name="Putonti C."/>
        </authorList>
    </citation>
    <scope>NUCLEOTIDE SEQUENCE [LARGE SCALE GENOMIC DNA]</scope>
    <source>
        <strain evidence="1 2">UMB8490</strain>
    </source>
</reference>
<dbReference type="Proteomes" id="UP000591626">
    <property type="component" value="Unassembled WGS sequence"/>
</dbReference>
<dbReference type="PANTHER" id="PTHR35810">
    <property type="entry name" value="CYTOPLASMIC PROTEIN-RELATED"/>
    <property type="match status" value="1"/>
</dbReference>
<dbReference type="InterPro" id="IPR011204">
    <property type="entry name" value="Virulence_RhuM-like"/>
</dbReference>
<evidence type="ECO:0000313" key="1">
    <source>
        <dbReference type="EMBL" id="NJJ04799.1"/>
    </source>
</evidence>
<protein>
    <submittedName>
        <fullName evidence="1">Virulence RhuM family protein</fullName>
    </submittedName>
</protein>
<dbReference type="EMBL" id="JAAUVV010000026">
    <property type="protein sequence ID" value="NJJ04799.1"/>
    <property type="molecule type" value="Genomic_DNA"/>
</dbReference>
<dbReference type="PIRSF" id="PIRSF015268">
    <property type="entry name" value="Virulence_RhuM"/>
    <property type="match status" value="1"/>
</dbReference>
<gene>
    <name evidence="1" type="ORF">HC138_10645</name>
</gene>
<comment type="caution">
    <text evidence="1">The sequence shown here is derived from an EMBL/GenBank/DDBJ whole genome shotgun (WGS) entry which is preliminary data.</text>
</comment>
<proteinExistence type="predicted"/>
<dbReference type="Pfam" id="PF13310">
    <property type="entry name" value="Virulence_RhuM"/>
    <property type="match status" value="1"/>
</dbReference>
<dbReference type="RefSeq" id="WP_070820145.1">
    <property type="nucleotide sequence ID" value="NZ_JAAUVV010000026.1"/>
</dbReference>
<dbReference type="PANTHER" id="PTHR35810:SF1">
    <property type="entry name" value="CYTOPLASMIC PROTEIN"/>
    <property type="match status" value="1"/>
</dbReference>
<sequence>MTHPDEVVIYNTDDGKAQVRLQVVEHDAWLTQKQMAQLFDVTTAAISHHIKEVTLSREIGEESTFKQLLKVPGQSRSVNHYNLDMIIAVGYRVRGPRGSQFRTWATQVLREYLVKGFALDDQRLKNDNHDTYFDELLERIREIRLSERQFFRKICDVIAASSSDYNPKRTDVQQFFASIQNKLHFAVHGKTAAELIIARADAAKDNMGLTNWDSVNGPKTKDVIVAKNYLTDDELREMARLTTMYLDYAEDRADKRQGMLLSDWKDLTDKWLVFNEREVLTGAGSRSHKQATDYAMEQWEAHKRTLDAKVDAKDMAALEAAVRDMKNK</sequence>
<organism evidence="1 2">
    <name type="scientific">Corynebacterium coyleae</name>
    <dbReference type="NCBI Taxonomy" id="53374"/>
    <lineage>
        <taxon>Bacteria</taxon>
        <taxon>Bacillati</taxon>
        <taxon>Actinomycetota</taxon>
        <taxon>Actinomycetes</taxon>
        <taxon>Mycobacteriales</taxon>
        <taxon>Corynebacteriaceae</taxon>
        <taxon>Corynebacterium</taxon>
    </lineage>
</organism>
<dbReference type="AlphaFoldDB" id="A0AAP6XLX7"/>
<name>A0AAP6XLX7_9CORY</name>
<evidence type="ECO:0000313" key="2">
    <source>
        <dbReference type="Proteomes" id="UP000591626"/>
    </source>
</evidence>